<dbReference type="EMBL" id="WBVP01000067">
    <property type="protein sequence ID" value="KAB2822961.1"/>
    <property type="molecule type" value="Genomic_DNA"/>
</dbReference>
<dbReference type="AlphaFoldDB" id="A0A6N6RNK2"/>
<dbReference type="PROSITE" id="PS50994">
    <property type="entry name" value="INTEGRASE"/>
    <property type="match status" value="1"/>
</dbReference>
<evidence type="ECO:0000313" key="3">
    <source>
        <dbReference type="Proteomes" id="UP000434870"/>
    </source>
</evidence>
<dbReference type="PANTHER" id="PTHR10948">
    <property type="entry name" value="TRANSPOSASE"/>
    <property type="match status" value="1"/>
</dbReference>
<proteinExistence type="predicted"/>
<dbReference type="GO" id="GO:0032196">
    <property type="term" value="P:transposition"/>
    <property type="evidence" value="ECO:0007669"/>
    <property type="project" value="TreeGrafter"/>
</dbReference>
<evidence type="ECO:0000313" key="2">
    <source>
        <dbReference type="EMBL" id="KAB2822961.1"/>
    </source>
</evidence>
<accession>A0A6N6RNK2</accession>
<feature type="domain" description="Integrase catalytic" evidence="1">
    <location>
        <begin position="152"/>
        <end position="311"/>
    </location>
</feature>
<dbReference type="RefSeq" id="WP_151656895.1">
    <property type="nucleotide sequence ID" value="NZ_WBVP01000067.1"/>
</dbReference>
<organism evidence="2 3">
    <name type="scientific">Aliivibrio finisterrensis</name>
    <dbReference type="NCBI Taxonomy" id="511998"/>
    <lineage>
        <taxon>Bacteria</taxon>
        <taxon>Pseudomonadati</taxon>
        <taxon>Pseudomonadota</taxon>
        <taxon>Gammaproteobacteria</taxon>
        <taxon>Vibrionales</taxon>
        <taxon>Vibrionaceae</taxon>
        <taxon>Aliivibrio</taxon>
    </lineage>
</organism>
<dbReference type="GO" id="GO:0004803">
    <property type="term" value="F:transposase activity"/>
    <property type="evidence" value="ECO:0007669"/>
    <property type="project" value="TreeGrafter"/>
</dbReference>
<dbReference type="SUPFAM" id="SSF53098">
    <property type="entry name" value="Ribonuclease H-like"/>
    <property type="match status" value="1"/>
</dbReference>
<dbReference type="Gene3D" id="3.30.420.10">
    <property type="entry name" value="Ribonuclease H-like superfamily/Ribonuclease H"/>
    <property type="match status" value="1"/>
</dbReference>
<dbReference type="InterPro" id="IPR001584">
    <property type="entry name" value="Integrase_cat-core"/>
</dbReference>
<reference evidence="2 3" key="1">
    <citation type="submission" date="2019-09" db="EMBL/GenBank/DDBJ databases">
        <title>Genome of Aliivibrio finisterrensis LMG 23869 (type strain).</title>
        <authorList>
            <person name="Bowman J.P."/>
        </authorList>
    </citation>
    <scope>NUCLEOTIDE SEQUENCE [LARGE SCALE GENOMIC DNA]</scope>
    <source>
        <strain evidence="2 3">LMG 23869</strain>
    </source>
</reference>
<dbReference type="GO" id="GO:0015074">
    <property type="term" value="P:DNA integration"/>
    <property type="evidence" value="ECO:0007669"/>
    <property type="project" value="InterPro"/>
</dbReference>
<comment type="caution">
    <text evidence="2">The sequence shown here is derived from an EMBL/GenBank/DDBJ whole genome shotgun (WGS) entry which is preliminary data.</text>
</comment>
<dbReference type="InterPro" id="IPR012337">
    <property type="entry name" value="RNaseH-like_sf"/>
</dbReference>
<dbReference type="Pfam" id="PF00665">
    <property type="entry name" value="rve"/>
    <property type="match status" value="1"/>
</dbReference>
<protein>
    <submittedName>
        <fullName evidence="2">IS30 family transposase</fullName>
    </submittedName>
</protein>
<gene>
    <name evidence="2" type="ORF">F8B77_17290</name>
</gene>
<dbReference type="GO" id="GO:0003676">
    <property type="term" value="F:nucleic acid binding"/>
    <property type="evidence" value="ECO:0007669"/>
    <property type="project" value="InterPro"/>
</dbReference>
<name>A0A6N6RNK2_9GAMM</name>
<dbReference type="GO" id="GO:0005829">
    <property type="term" value="C:cytosol"/>
    <property type="evidence" value="ECO:0007669"/>
    <property type="project" value="TreeGrafter"/>
</dbReference>
<dbReference type="NCBIfam" id="NF033563">
    <property type="entry name" value="transpos_IS30"/>
    <property type="match status" value="1"/>
</dbReference>
<sequence>MGNQYKQLTLGERYQIEAWNSLSISAREIGKMLKRGNKSISIELLRCPIGSYCAEQAHRHAFQKRKFAKKHTKCSQKHKDIIKPLLEIGWSPEQIAGRMKEENIENTISCSTIYNLTKREYWKTLLPRKGKIYKQRKGTEAGAKLIPNRIDISQRPSIVDENAEFGHWEGDTVYGQNGYLVTMVERVSKLLVTCKVRSKSKKAVTRGINRMMKPFKGLCKTITFDNGGEFAGHAKIAKHLNCDIYFAKPYHSWQRGLNENTNGLLRRFFPKGMAIGELAAKEVKQAEFLINSRPRKALNFLSPSEFLNGKRVSVIVTI</sequence>
<dbReference type="PANTHER" id="PTHR10948:SF23">
    <property type="entry name" value="TRANSPOSASE INSI FOR INSERTION SEQUENCE ELEMENT IS30A-RELATED"/>
    <property type="match status" value="1"/>
</dbReference>
<evidence type="ECO:0000259" key="1">
    <source>
        <dbReference type="PROSITE" id="PS50994"/>
    </source>
</evidence>
<dbReference type="InterPro" id="IPR051917">
    <property type="entry name" value="Transposase-Integrase"/>
</dbReference>
<dbReference type="InterPro" id="IPR036397">
    <property type="entry name" value="RNaseH_sf"/>
</dbReference>
<dbReference type="Proteomes" id="UP000434870">
    <property type="component" value="Unassembled WGS sequence"/>
</dbReference>
<dbReference type="InterPro" id="IPR053392">
    <property type="entry name" value="Transposase_IS30-like"/>
</dbReference>